<protein>
    <recommendedName>
        <fullName evidence="4">TIGR03000 domain-containing protein</fullName>
    </recommendedName>
</protein>
<dbReference type="RefSeq" id="WP_171472134.1">
    <property type="nucleotide sequence ID" value="NZ_CP053452.2"/>
</dbReference>
<evidence type="ECO:0008006" key="4">
    <source>
        <dbReference type="Google" id="ProtNLM"/>
    </source>
</evidence>
<dbReference type="KEGG" id="ftj:FTUN_4139"/>
<dbReference type="InterPro" id="IPR017460">
    <property type="entry name" value="CHP03000_planctomycetes"/>
</dbReference>
<organism evidence="2 3">
    <name type="scientific">Frigoriglobus tundricola</name>
    <dbReference type="NCBI Taxonomy" id="2774151"/>
    <lineage>
        <taxon>Bacteria</taxon>
        <taxon>Pseudomonadati</taxon>
        <taxon>Planctomycetota</taxon>
        <taxon>Planctomycetia</taxon>
        <taxon>Gemmatales</taxon>
        <taxon>Gemmataceae</taxon>
        <taxon>Frigoriglobus</taxon>
    </lineage>
</organism>
<reference evidence="3" key="1">
    <citation type="submission" date="2020-05" db="EMBL/GenBank/DDBJ databases">
        <title>Frigoriglobus tundricola gen. nov., sp. nov., a psychrotolerant cellulolytic planctomycete of the family Gemmataceae with two divergent copies of 16S rRNA gene.</title>
        <authorList>
            <person name="Kulichevskaya I.S."/>
            <person name="Ivanova A.A."/>
            <person name="Naumoff D.G."/>
            <person name="Beletsky A.V."/>
            <person name="Rijpstra W.I.C."/>
            <person name="Sinninghe Damste J.S."/>
            <person name="Mardanov A.V."/>
            <person name="Ravin N.V."/>
            <person name="Dedysh S.N."/>
        </authorList>
    </citation>
    <scope>NUCLEOTIDE SEQUENCE [LARGE SCALE GENOMIC DNA]</scope>
    <source>
        <strain evidence="3">PL17</strain>
    </source>
</reference>
<dbReference type="NCBIfam" id="TIGR03000">
    <property type="entry name" value="plancto_dom_1"/>
    <property type="match status" value="2"/>
</dbReference>
<dbReference type="AlphaFoldDB" id="A0A6M5YUM5"/>
<evidence type="ECO:0000313" key="2">
    <source>
        <dbReference type="EMBL" id="QJW96582.1"/>
    </source>
</evidence>
<feature type="region of interest" description="Disordered" evidence="1">
    <location>
        <begin position="343"/>
        <end position="363"/>
    </location>
</feature>
<feature type="region of interest" description="Disordered" evidence="1">
    <location>
        <begin position="277"/>
        <end position="331"/>
    </location>
</feature>
<keyword evidence="3" id="KW-1185">Reference proteome</keyword>
<name>A0A6M5YUM5_9BACT</name>
<gene>
    <name evidence="2" type="ORF">FTUN_4139</name>
</gene>
<accession>A0A6M5YUM5</accession>
<sequence length="409" mass="42091">MYSLVMMTAMTGAPDAAQFNGYFRDLFSGNSCNGCNGCSGATRYSCSGGCSGASAYPASCSGCCGSSCCGGVFGLGLGSRMRSWFEHTPAGTGCCGGSYSYGCTGSGYSCSGYSCSGSAYSCFGGPAVYYTPVFNGGLSCQGGLPYSAPPPAFDTYPMSPAPGAPSIPYAPIEPAPGSTGLRPAAHTGTALVSNGPTARATVVVKLPADARLFADNRALNLTGAERKFVSPELPTGQEFVYRFKAEYERDGETVSVTKKVSVRPGFAVAVEFTDLTTARSGGPGTATATGLDKSDKGQTPAKPTAQEPVKAEPPIRSAPAADTPALPGADRATITVKLPPGATLYVDDRKSPSQEPVRSFATPPLPAGREFAYLIKAEVIRNGQPETLTQKVPFRAGERVVVDFTSLGK</sequence>
<dbReference type="Proteomes" id="UP000503447">
    <property type="component" value="Chromosome"/>
</dbReference>
<evidence type="ECO:0000256" key="1">
    <source>
        <dbReference type="SAM" id="MobiDB-lite"/>
    </source>
</evidence>
<dbReference type="EMBL" id="CP053452">
    <property type="protein sequence ID" value="QJW96582.1"/>
    <property type="molecule type" value="Genomic_DNA"/>
</dbReference>
<evidence type="ECO:0000313" key="3">
    <source>
        <dbReference type="Proteomes" id="UP000503447"/>
    </source>
</evidence>
<proteinExistence type="predicted"/>